<protein>
    <submittedName>
        <fullName evidence="1">Uncharacterized protein</fullName>
    </submittedName>
</protein>
<proteinExistence type="predicted"/>
<name>D1AH74_SEBTE</name>
<evidence type="ECO:0000313" key="2">
    <source>
        <dbReference type="Proteomes" id="UP000000845"/>
    </source>
</evidence>
<reference evidence="1 2" key="2">
    <citation type="journal article" date="2010" name="Stand. Genomic Sci.">
        <title>Complete genome sequence of Sebaldella termitidis type strain (NCTC 11300).</title>
        <authorList>
            <person name="Harmon-Smith M."/>
            <person name="Celia L."/>
            <person name="Chertkov O."/>
            <person name="Lapidus A."/>
            <person name="Copeland A."/>
            <person name="Glavina Del Rio T."/>
            <person name="Nolan M."/>
            <person name="Lucas S."/>
            <person name="Tice H."/>
            <person name="Cheng J.F."/>
            <person name="Han C."/>
            <person name="Detter J.C."/>
            <person name="Bruce D."/>
            <person name="Goodwin L."/>
            <person name="Pitluck S."/>
            <person name="Pati A."/>
            <person name="Liolios K."/>
            <person name="Ivanova N."/>
            <person name="Mavromatis K."/>
            <person name="Mikhailova N."/>
            <person name="Chen A."/>
            <person name="Palaniappan K."/>
            <person name="Land M."/>
            <person name="Hauser L."/>
            <person name="Chang Y.J."/>
            <person name="Jeffries C.D."/>
            <person name="Brettin T."/>
            <person name="Goker M."/>
            <person name="Beck B."/>
            <person name="Bristow J."/>
            <person name="Eisen J.A."/>
            <person name="Markowitz V."/>
            <person name="Hugenholtz P."/>
            <person name="Kyrpides N.C."/>
            <person name="Klenk H.P."/>
            <person name="Chen F."/>
        </authorList>
    </citation>
    <scope>NUCLEOTIDE SEQUENCE [LARGE SCALE GENOMIC DNA]</scope>
    <source>
        <strain evidence="2">ATCC 33386 / NCTC 11300</strain>
    </source>
</reference>
<dbReference type="RefSeq" id="WP_012860704.1">
    <property type="nucleotide sequence ID" value="NC_013517.1"/>
</dbReference>
<dbReference type="KEGG" id="str:Sterm_1241"/>
<dbReference type="Proteomes" id="UP000000845">
    <property type="component" value="Chromosome"/>
</dbReference>
<organism evidence="1 2">
    <name type="scientific">Sebaldella termitidis (strain ATCC 33386 / NCTC 11300)</name>
    <dbReference type="NCBI Taxonomy" id="526218"/>
    <lineage>
        <taxon>Bacteria</taxon>
        <taxon>Fusobacteriati</taxon>
        <taxon>Fusobacteriota</taxon>
        <taxon>Fusobacteriia</taxon>
        <taxon>Fusobacteriales</taxon>
        <taxon>Leptotrichiaceae</taxon>
        <taxon>Sebaldella</taxon>
    </lineage>
</organism>
<dbReference type="AlphaFoldDB" id="D1AH74"/>
<dbReference type="EMBL" id="CP001739">
    <property type="protein sequence ID" value="ACZ08108.1"/>
    <property type="molecule type" value="Genomic_DNA"/>
</dbReference>
<gene>
    <name evidence="1" type="ordered locus">Sterm_1241</name>
</gene>
<keyword evidence="2" id="KW-1185">Reference proteome</keyword>
<dbReference type="HOGENOM" id="CLU_3239447_0_0_0"/>
<reference evidence="2" key="1">
    <citation type="submission" date="2009-09" db="EMBL/GenBank/DDBJ databases">
        <title>The complete chromosome of Sebaldella termitidis ATCC 33386.</title>
        <authorList>
            <consortium name="US DOE Joint Genome Institute (JGI-PGF)"/>
            <person name="Lucas S."/>
            <person name="Copeland A."/>
            <person name="Lapidus A."/>
            <person name="Glavina del Rio T."/>
            <person name="Dalin E."/>
            <person name="Tice H."/>
            <person name="Bruce D."/>
            <person name="Goodwin L."/>
            <person name="Pitluck S."/>
            <person name="Kyrpides N."/>
            <person name="Mavromatis K."/>
            <person name="Ivanova N."/>
            <person name="Mikhailova N."/>
            <person name="Sims D."/>
            <person name="Meincke L."/>
            <person name="Brettin T."/>
            <person name="Detter J.C."/>
            <person name="Han C."/>
            <person name="Larimer F."/>
            <person name="Land M."/>
            <person name="Hauser L."/>
            <person name="Markowitz V."/>
            <person name="Cheng J.F."/>
            <person name="Hugenholtz P."/>
            <person name="Woyke T."/>
            <person name="Wu D."/>
            <person name="Eisen J.A."/>
        </authorList>
    </citation>
    <scope>NUCLEOTIDE SEQUENCE [LARGE SCALE GENOMIC DNA]</scope>
    <source>
        <strain evidence="2">ATCC 33386 / NCTC 11300</strain>
    </source>
</reference>
<sequence length="43" mass="5497">MKRIIYIIKSKFKNYKDKKLRKVRNERFNNKYNIELNKEAFSW</sequence>
<evidence type="ECO:0000313" key="1">
    <source>
        <dbReference type="EMBL" id="ACZ08108.1"/>
    </source>
</evidence>
<accession>D1AH74</accession>